<dbReference type="InterPro" id="IPR057326">
    <property type="entry name" value="KR_dom"/>
</dbReference>
<keyword evidence="6" id="KW-1185">Reference proteome</keyword>
<comment type="similarity">
    <text evidence="1 3">Belongs to the short-chain dehydrogenases/reductases (SDR) family.</text>
</comment>
<dbReference type="Proteomes" id="UP000308054">
    <property type="component" value="Unassembled WGS sequence"/>
</dbReference>
<dbReference type="SUPFAM" id="SSF51735">
    <property type="entry name" value="NAD(P)-binding Rossmann-fold domains"/>
    <property type="match status" value="1"/>
</dbReference>
<dbReference type="OrthoDB" id="9808814at2"/>
<dbReference type="EMBL" id="SRXW01000001">
    <property type="protein sequence ID" value="TGY90430.1"/>
    <property type="molecule type" value="Genomic_DNA"/>
</dbReference>
<dbReference type="Gene3D" id="3.40.50.720">
    <property type="entry name" value="NAD(P)-binding Rossmann-like Domain"/>
    <property type="match status" value="1"/>
</dbReference>
<evidence type="ECO:0000256" key="3">
    <source>
        <dbReference type="RuleBase" id="RU000363"/>
    </source>
</evidence>
<evidence type="ECO:0000313" key="5">
    <source>
        <dbReference type="EMBL" id="TGY90430.1"/>
    </source>
</evidence>
<dbReference type="RefSeq" id="WP_135994929.1">
    <property type="nucleotide sequence ID" value="NZ_CP071057.1"/>
</dbReference>
<keyword evidence="2" id="KW-0560">Oxidoreductase</keyword>
<dbReference type="SMART" id="SM00822">
    <property type="entry name" value="PKS_KR"/>
    <property type="match status" value="1"/>
</dbReference>
<dbReference type="PANTHER" id="PTHR44196:SF2">
    <property type="entry name" value="SHORT-CHAIN DEHYDROGENASE-RELATED"/>
    <property type="match status" value="1"/>
</dbReference>
<accession>A0A4S2H459</accession>
<reference evidence="5 6" key="1">
    <citation type="journal article" date="2017" name="Int. J. Syst. Evol. Microbiol.">
        <title>Marinicauda algicola sp. nov., isolated from a marine red alga Rhodosorus marinus.</title>
        <authorList>
            <person name="Jeong S.E."/>
            <person name="Jeon S.H."/>
            <person name="Chun B.H."/>
            <person name="Kim D.W."/>
            <person name="Jeon C.O."/>
        </authorList>
    </citation>
    <scope>NUCLEOTIDE SEQUENCE [LARGE SCALE GENOMIC DNA]</scope>
    <source>
        <strain evidence="5 6">JCM 31718</strain>
    </source>
</reference>
<feature type="domain" description="Ketoreductase" evidence="4">
    <location>
        <begin position="3"/>
        <end position="191"/>
    </location>
</feature>
<dbReference type="Pfam" id="PF00106">
    <property type="entry name" value="adh_short"/>
    <property type="match status" value="1"/>
</dbReference>
<organism evidence="5 6">
    <name type="scientific">Marinicauda algicola</name>
    <dbReference type="NCBI Taxonomy" id="2029849"/>
    <lineage>
        <taxon>Bacteria</taxon>
        <taxon>Pseudomonadati</taxon>
        <taxon>Pseudomonadota</taxon>
        <taxon>Alphaproteobacteria</taxon>
        <taxon>Maricaulales</taxon>
        <taxon>Maricaulaceae</taxon>
        <taxon>Marinicauda</taxon>
    </lineage>
</organism>
<comment type="caution">
    <text evidence="5">The sequence shown here is derived from an EMBL/GenBank/DDBJ whole genome shotgun (WGS) entry which is preliminary data.</text>
</comment>
<protein>
    <submittedName>
        <fullName evidence="5">SDR family NAD(P)-dependent oxidoreductase</fullName>
    </submittedName>
</protein>
<evidence type="ECO:0000256" key="1">
    <source>
        <dbReference type="ARBA" id="ARBA00006484"/>
    </source>
</evidence>
<dbReference type="InterPro" id="IPR036291">
    <property type="entry name" value="NAD(P)-bd_dom_sf"/>
</dbReference>
<dbReference type="InterPro" id="IPR020904">
    <property type="entry name" value="Sc_DH/Rdtase_CS"/>
</dbReference>
<dbReference type="GO" id="GO:0016020">
    <property type="term" value="C:membrane"/>
    <property type="evidence" value="ECO:0007669"/>
    <property type="project" value="TreeGrafter"/>
</dbReference>
<evidence type="ECO:0000313" key="6">
    <source>
        <dbReference type="Proteomes" id="UP000308054"/>
    </source>
</evidence>
<sequence>MSRTVLVTGGSRGIGLALSREFARRGDRLLWASLKAQEIEDGRRALLADHPDAQVEGLPIDLSAPGTPEEVVNWALSRAERIDALVNNAGFGAYGLSKDIAFERERAMIAVNVSALHALTRAFIPVMEDAGGGSIVNIASNSAYQPAPGLAVYAATKAFVKHYSEALAAELKEAASPVRVLTVCPAAVRDTDFKTDADMAHIRTFDSIATTTAEEVARDIVRGLETGKDFVLTGAAMRRSYLLMKLLPAPAVRWLVRRELAGV</sequence>
<dbReference type="CDD" id="cd05233">
    <property type="entry name" value="SDR_c"/>
    <property type="match status" value="1"/>
</dbReference>
<dbReference type="AlphaFoldDB" id="A0A4S2H459"/>
<dbReference type="PRINTS" id="PR00080">
    <property type="entry name" value="SDRFAMILY"/>
</dbReference>
<evidence type="ECO:0000259" key="4">
    <source>
        <dbReference type="SMART" id="SM00822"/>
    </source>
</evidence>
<gene>
    <name evidence="5" type="ORF">E5163_04740</name>
</gene>
<name>A0A4S2H459_9PROT</name>
<evidence type="ECO:0000256" key="2">
    <source>
        <dbReference type="ARBA" id="ARBA00023002"/>
    </source>
</evidence>
<dbReference type="PRINTS" id="PR00081">
    <property type="entry name" value="GDHRDH"/>
</dbReference>
<dbReference type="InterPro" id="IPR002347">
    <property type="entry name" value="SDR_fam"/>
</dbReference>
<dbReference type="GO" id="GO:0016491">
    <property type="term" value="F:oxidoreductase activity"/>
    <property type="evidence" value="ECO:0007669"/>
    <property type="project" value="UniProtKB-KW"/>
</dbReference>
<dbReference type="PROSITE" id="PS00061">
    <property type="entry name" value="ADH_SHORT"/>
    <property type="match status" value="1"/>
</dbReference>
<proteinExistence type="inferred from homology"/>
<dbReference type="PANTHER" id="PTHR44196">
    <property type="entry name" value="DEHYDROGENASE/REDUCTASE SDR FAMILY MEMBER 7B"/>
    <property type="match status" value="1"/>
</dbReference>